<evidence type="ECO:0000256" key="5">
    <source>
        <dbReference type="ARBA" id="ARBA00022777"/>
    </source>
</evidence>
<organism evidence="10 11">
    <name type="scientific">Neobacillus mesonae</name>
    <dbReference type="NCBI Taxonomy" id="1193713"/>
    <lineage>
        <taxon>Bacteria</taxon>
        <taxon>Bacillati</taxon>
        <taxon>Bacillota</taxon>
        <taxon>Bacilli</taxon>
        <taxon>Bacillales</taxon>
        <taxon>Bacillaceae</taxon>
        <taxon>Neobacillus</taxon>
    </lineage>
</organism>
<dbReference type="AlphaFoldDB" id="A0A3T0I3Z7"/>
<comment type="similarity">
    <text evidence="1">Belongs to the carbohydrate kinase pfkB family.</text>
</comment>
<dbReference type="PIRSF" id="PIRSF000535">
    <property type="entry name" value="1PFK/6PFK/LacC"/>
    <property type="match status" value="1"/>
</dbReference>
<dbReference type="Pfam" id="PF00294">
    <property type="entry name" value="PfkB"/>
    <property type="match status" value="1"/>
</dbReference>
<comment type="pathway">
    <text evidence="8">Carbohydrate metabolism; D-tagatose 6-phosphate degradation; D-glyceraldehyde 3-phosphate and glycerone phosphate from D-tagatose 6-phosphate: step 1/2.</text>
</comment>
<dbReference type="PROSITE" id="PS00583">
    <property type="entry name" value="PFKB_KINASES_1"/>
    <property type="match status" value="1"/>
</dbReference>
<dbReference type="Proteomes" id="UP000282892">
    <property type="component" value="Chromosome"/>
</dbReference>
<dbReference type="GO" id="GO:0005524">
    <property type="term" value="F:ATP binding"/>
    <property type="evidence" value="ECO:0007669"/>
    <property type="project" value="UniProtKB-KW"/>
</dbReference>
<dbReference type="CDD" id="cd01164">
    <property type="entry name" value="FruK_PfkB_like"/>
    <property type="match status" value="1"/>
</dbReference>
<accession>A0A3T0I3Z7</accession>
<dbReference type="InterPro" id="IPR002173">
    <property type="entry name" value="Carboh/pur_kinase_PfkB_CS"/>
</dbReference>
<keyword evidence="5 10" id="KW-0418">Kinase</keyword>
<dbReference type="NCBIfam" id="TIGR01231">
    <property type="entry name" value="lacC"/>
    <property type="match status" value="1"/>
</dbReference>
<dbReference type="InterPro" id="IPR005926">
    <property type="entry name" value="LacC"/>
</dbReference>
<proteinExistence type="inferred from homology"/>
<dbReference type="GO" id="GO:0005829">
    <property type="term" value="C:cytosol"/>
    <property type="evidence" value="ECO:0007669"/>
    <property type="project" value="TreeGrafter"/>
</dbReference>
<dbReference type="SUPFAM" id="SSF53613">
    <property type="entry name" value="Ribokinase-like"/>
    <property type="match status" value="1"/>
</dbReference>
<feature type="domain" description="Carbohydrate kinase PfkB" evidence="9">
    <location>
        <begin position="7"/>
        <end position="292"/>
    </location>
</feature>
<dbReference type="InterPro" id="IPR011611">
    <property type="entry name" value="PfkB_dom"/>
</dbReference>
<keyword evidence="4 8" id="KW-0547">Nucleotide-binding</keyword>
<dbReference type="EC" id="2.7.1.144" evidence="7 8"/>
<dbReference type="InterPro" id="IPR029056">
    <property type="entry name" value="Ribokinase-like"/>
</dbReference>
<evidence type="ECO:0000256" key="8">
    <source>
        <dbReference type="PIRNR" id="PIRNR000535"/>
    </source>
</evidence>
<dbReference type="GO" id="GO:0044281">
    <property type="term" value="P:small molecule metabolic process"/>
    <property type="evidence" value="ECO:0007669"/>
    <property type="project" value="UniProtKB-ARBA"/>
</dbReference>
<evidence type="ECO:0000256" key="1">
    <source>
        <dbReference type="ARBA" id="ARBA00005380"/>
    </source>
</evidence>
<keyword evidence="11" id="KW-1185">Reference proteome</keyword>
<evidence type="ECO:0000256" key="6">
    <source>
        <dbReference type="ARBA" id="ARBA00022840"/>
    </source>
</evidence>
<dbReference type="KEGG" id="nmk:CHR53_24025"/>
<evidence type="ECO:0000313" key="11">
    <source>
        <dbReference type="Proteomes" id="UP000282892"/>
    </source>
</evidence>
<dbReference type="OrthoDB" id="9801219at2"/>
<evidence type="ECO:0000256" key="3">
    <source>
        <dbReference type="ARBA" id="ARBA00022736"/>
    </source>
</evidence>
<keyword evidence="6 8" id="KW-0067">ATP-binding</keyword>
<dbReference type="EMBL" id="CP022572">
    <property type="protein sequence ID" value="AZU64079.1"/>
    <property type="molecule type" value="Genomic_DNA"/>
</dbReference>
<dbReference type="InterPro" id="IPR017583">
    <property type="entry name" value="Tagatose/fructose_Pkinase"/>
</dbReference>
<evidence type="ECO:0000256" key="4">
    <source>
        <dbReference type="ARBA" id="ARBA00022741"/>
    </source>
</evidence>
<dbReference type="GO" id="GO:0008443">
    <property type="term" value="F:phosphofructokinase activity"/>
    <property type="evidence" value="ECO:0007669"/>
    <property type="project" value="TreeGrafter"/>
</dbReference>
<reference evidence="10 11" key="1">
    <citation type="submission" date="2017-07" db="EMBL/GenBank/DDBJ databases">
        <title>The complete genome sequence of Bacillus mesonae strain H20-5, an efficient strain improving plant abiotic stress resistance.</title>
        <authorList>
            <person name="Kim S.Y."/>
            <person name="Song H."/>
            <person name="Sang M.K."/>
            <person name="Weon H.-Y."/>
            <person name="Song J."/>
        </authorList>
    </citation>
    <scope>NUCLEOTIDE SEQUENCE [LARGE SCALE GENOMIC DNA]</scope>
    <source>
        <strain evidence="10 11">H20-5</strain>
    </source>
</reference>
<dbReference type="STRING" id="1193713.GCA_001636315_01700"/>
<dbReference type="GO" id="GO:0019512">
    <property type="term" value="P:lactose catabolic process via tagatose-6-phosphate"/>
    <property type="evidence" value="ECO:0007669"/>
    <property type="project" value="InterPro"/>
</dbReference>
<sequence>MILTVTMNPSVDISYPIEDFKLDDVNRVEHTRKTAGGKGLNVARVIKQMGEDVLATGVLGGTIGDYIVRELMKSEIANHFFKINQESRNCIAILHDGKQTEILESGPTLTVEEGAAFLETFRLLLSDVSVVTISGSLPKGLESDFYRAMVELGREKGIPVILDTSGEALRQVLTHRVKPFAIKPNLTELSQLTGREVEQSAASLQQVLSAEIFQGIEWIVVSLGGDGAFVKQGADYFRVKIPAINVVNPVGSGDATVAGIAVALDKELPVADVLKTAMTTGMLNTMEAGTGHIEYSKFEHFFKLVEVKKIDL</sequence>
<comment type="similarity">
    <text evidence="8">Belongs to the carbohydrate kinase PfkB family. LacC subfamily.</text>
</comment>
<dbReference type="Gene3D" id="3.40.1190.20">
    <property type="match status" value="1"/>
</dbReference>
<dbReference type="PROSITE" id="PS00584">
    <property type="entry name" value="PFKB_KINASES_2"/>
    <property type="match status" value="1"/>
</dbReference>
<dbReference type="PANTHER" id="PTHR46566">
    <property type="entry name" value="1-PHOSPHOFRUCTOKINASE-RELATED"/>
    <property type="match status" value="1"/>
</dbReference>
<evidence type="ECO:0000313" key="10">
    <source>
        <dbReference type="EMBL" id="AZU64079.1"/>
    </source>
</evidence>
<dbReference type="GO" id="GO:2001059">
    <property type="term" value="P:D-tagatose 6-phosphate catabolic process"/>
    <property type="evidence" value="ECO:0007669"/>
    <property type="project" value="UniProtKB-UniPathway"/>
</dbReference>
<protein>
    <recommendedName>
        <fullName evidence="7 8">Tagatose-6-phosphate kinase</fullName>
        <ecNumber evidence="7 8">2.7.1.144</ecNumber>
    </recommendedName>
</protein>
<dbReference type="GO" id="GO:0009024">
    <property type="term" value="F:tagatose-6-phosphate kinase activity"/>
    <property type="evidence" value="ECO:0007669"/>
    <property type="project" value="UniProtKB-UniRule"/>
</dbReference>
<evidence type="ECO:0000256" key="2">
    <source>
        <dbReference type="ARBA" id="ARBA00022679"/>
    </source>
</evidence>
<dbReference type="NCBIfam" id="TIGR03168">
    <property type="entry name" value="1-PFK"/>
    <property type="match status" value="1"/>
</dbReference>
<keyword evidence="2 8" id="KW-0808">Transferase</keyword>
<gene>
    <name evidence="10" type="primary">lacC</name>
    <name evidence="10" type="ORF">CHR53_24025</name>
</gene>
<dbReference type="FunFam" id="3.40.1190.20:FF:000001">
    <property type="entry name" value="Phosphofructokinase"/>
    <property type="match status" value="1"/>
</dbReference>
<keyword evidence="3 8" id="KW-0423">Lactose metabolism</keyword>
<dbReference type="PANTHER" id="PTHR46566:SF5">
    <property type="entry name" value="1-PHOSPHOFRUCTOKINASE"/>
    <property type="match status" value="1"/>
</dbReference>
<comment type="catalytic activity">
    <reaction evidence="8">
        <text>D-tagatofuranose 6-phosphate + ATP = D-tagatofuranose 1,6-bisphosphate + ADP + H(+)</text>
        <dbReference type="Rhea" id="RHEA:12420"/>
        <dbReference type="ChEBI" id="CHEBI:15378"/>
        <dbReference type="ChEBI" id="CHEBI:30616"/>
        <dbReference type="ChEBI" id="CHEBI:58694"/>
        <dbReference type="ChEBI" id="CHEBI:58695"/>
        <dbReference type="ChEBI" id="CHEBI:456216"/>
        <dbReference type="EC" id="2.7.1.144"/>
    </reaction>
</comment>
<name>A0A3T0I3Z7_9BACI</name>
<evidence type="ECO:0000256" key="7">
    <source>
        <dbReference type="NCBIfam" id="TIGR01231"/>
    </source>
</evidence>
<dbReference type="UniPathway" id="UPA00704">
    <property type="reaction ID" value="UER00715"/>
</dbReference>
<evidence type="ECO:0000259" key="9">
    <source>
        <dbReference type="Pfam" id="PF00294"/>
    </source>
</evidence>
<dbReference type="RefSeq" id="WP_127488760.1">
    <property type="nucleotide sequence ID" value="NZ_CP022572.1"/>
</dbReference>